<dbReference type="PIRSF" id="PIRSF038896">
    <property type="entry name" value="NAPE-PLD"/>
    <property type="match status" value="1"/>
</dbReference>
<sequence>MGIRLSHFVYALGSVYGCYLVFHTVTGAIKRKNIREREKDLIESCSESLNASDATDSAKAAALKKRFSSLIVAGRFANPFQEYRDKGFIEFICWNLFVTLRGPIWGSGSGVCLLDQQELDRNLPVHDVDLALASAPSSNAVKVTWLGQSCVHAMVNGLSVLTDPIFSNHLVNSFGPKRLRPAPCPAELLPIDIVLVSHNHPDHLDLESCSSIGNRALWIVPLGVRKILAQRGVYNIIEMDWWQELDVTDYAATPGGRKCSYKVVCTPAMHWSGRKLFDKNWSLWCSFMICKDDKPVLFHAGDTGYQPEMFKAIREVLGPCSLAIMPCGAYKPRWHLCGDHMDPSESLKAAEDLGAEKVIGVHWGTFIVTDEFYLEPRDLFNELGAERGIKAETLEFGDCKEYIIDH</sequence>
<feature type="transmembrane region" description="Helical" evidence="1">
    <location>
        <begin position="6"/>
        <end position="29"/>
    </location>
</feature>
<proteinExistence type="predicted"/>
<keyword evidence="4" id="KW-1185">Reference proteome</keyword>
<dbReference type="InterPro" id="IPR036866">
    <property type="entry name" value="RibonucZ/Hydroxyglut_hydro"/>
</dbReference>
<dbReference type="GO" id="GO:0070290">
    <property type="term" value="F:N-acylphosphatidylethanolamine-specific phospholipase D activity"/>
    <property type="evidence" value="ECO:0007669"/>
    <property type="project" value="InterPro"/>
</dbReference>
<evidence type="ECO:0000313" key="4">
    <source>
        <dbReference type="Proteomes" id="UP000095023"/>
    </source>
</evidence>
<dbReference type="EMBL" id="KV453843">
    <property type="protein sequence ID" value="ODV89265.1"/>
    <property type="molecule type" value="Genomic_DNA"/>
</dbReference>
<dbReference type="OrthoDB" id="332863at2759"/>
<keyword evidence="1" id="KW-0812">Transmembrane</keyword>
<dbReference type="PROSITE" id="PS51257">
    <property type="entry name" value="PROKAR_LIPOPROTEIN"/>
    <property type="match status" value="1"/>
</dbReference>
<dbReference type="GO" id="GO:0070292">
    <property type="term" value="P:N-acylphosphatidylethanolamine metabolic process"/>
    <property type="evidence" value="ECO:0007669"/>
    <property type="project" value="EnsemblFungi"/>
</dbReference>
<dbReference type="GO" id="GO:0008270">
    <property type="term" value="F:zinc ion binding"/>
    <property type="evidence" value="ECO:0007669"/>
    <property type="project" value="InterPro"/>
</dbReference>
<evidence type="ECO:0000259" key="2">
    <source>
        <dbReference type="Pfam" id="PF12706"/>
    </source>
</evidence>
<accession>A0A1E4TBY0</accession>
<keyword evidence="1" id="KW-1133">Transmembrane helix</keyword>
<dbReference type="AlphaFoldDB" id="A0A1E4TBY0"/>
<dbReference type="PANTHER" id="PTHR15032">
    <property type="entry name" value="N-ACYL-PHOSPHATIDYLETHANOLAMINE-HYDROLYZING PHOSPHOLIPASE D"/>
    <property type="match status" value="1"/>
</dbReference>
<dbReference type="PANTHER" id="PTHR15032:SF4">
    <property type="entry name" value="N-ACYL-PHOSPHATIDYLETHANOLAMINE-HYDROLYZING PHOSPHOLIPASE D"/>
    <property type="match status" value="1"/>
</dbReference>
<dbReference type="GO" id="GO:0070291">
    <property type="term" value="P:N-acylethanolamine metabolic process"/>
    <property type="evidence" value="ECO:0007669"/>
    <property type="project" value="EnsemblFungi"/>
</dbReference>
<dbReference type="Gene3D" id="3.60.15.10">
    <property type="entry name" value="Ribonuclease Z/Hydroxyacylglutathione hydrolase-like"/>
    <property type="match status" value="1"/>
</dbReference>
<evidence type="ECO:0000313" key="3">
    <source>
        <dbReference type="EMBL" id="ODV89265.1"/>
    </source>
</evidence>
<dbReference type="InterPro" id="IPR001279">
    <property type="entry name" value="Metallo-B-lactamas"/>
</dbReference>
<dbReference type="GO" id="GO:0005743">
    <property type="term" value="C:mitochondrial inner membrane"/>
    <property type="evidence" value="ECO:0007669"/>
    <property type="project" value="EnsemblFungi"/>
</dbReference>
<reference evidence="4" key="1">
    <citation type="submission" date="2016-02" db="EMBL/GenBank/DDBJ databases">
        <title>Comparative genomics of biotechnologically important yeasts.</title>
        <authorList>
            <consortium name="DOE Joint Genome Institute"/>
            <person name="Riley R."/>
            <person name="Haridas S."/>
            <person name="Wolfe K.H."/>
            <person name="Lopes M.R."/>
            <person name="Hittinger C.T."/>
            <person name="Goker M."/>
            <person name="Salamov A."/>
            <person name="Wisecaver J."/>
            <person name="Long T.M."/>
            <person name="Aerts A.L."/>
            <person name="Barry K."/>
            <person name="Choi C."/>
            <person name="Clum A."/>
            <person name="Coughlan A.Y."/>
            <person name="Deshpande S."/>
            <person name="Douglass A.P."/>
            <person name="Hanson S.J."/>
            <person name="Klenk H.-P."/>
            <person name="Labutti K."/>
            <person name="Lapidus A."/>
            <person name="Lindquist E."/>
            <person name="Lipzen A."/>
            <person name="Meier-Kolthoff J.P."/>
            <person name="Ohm R.A."/>
            <person name="Otillar R.P."/>
            <person name="Pangilinan J."/>
            <person name="Peng Y."/>
            <person name="Rokas A."/>
            <person name="Rosa C.A."/>
            <person name="Scheuner C."/>
            <person name="Sibirny A.A."/>
            <person name="Slot J.C."/>
            <person name="Stielow J.B."/>
            <person name="Sun H."/>
            <person name="Kurtzman C.P."/>
            <person name="Blackwell M."/>
            <person name="Jeffries T.W."/>
            <person name="Grigoriev I.V."/>
        </authorList>
    </citation>
    <scope>NUCLEOTIDE SEQUENCE [LARGE SCALE GENOMIC DNA]</scope>
    <source>
        <strain evidence="4">NRRL Y-17796</strain>
    </source>
</reference>
<dbReference type="SUPFAM" id="SSF56281">
    <property type="entry name" value="Metallo-hydrolase/oxidoreductase"/>
    <property type="match status" value="1"/>
</dbReference>
<name>A0A1E4TBY0_9ASCO</name>
<dbReference type="Proteomes" id="UP000095023">
    <property type="component" value="Unassembled WGS sequence"/>
</dbReference>
<evidence type="ECO:0000256" key="1">
    <source>
        <dbReference type="SAM" id="Phobius"/>
    </source>
</evidence>
<gene>
    <name evidence="3" type="ORF">CANCADRAFT_32577</name>
</gene>
<dbReference type="InterPro" id="IPR024884">
    <property type="entry name" value="NAPE-PLD"/>
</dbReference>
<feature type="domain" description="Metallo-beta-lactamase" evidence="2">
    <location>
        <begin position="160"/>
        <end position="363"/>
    </location>
</feature>
<keyword evidence="1" id="KW-0472">Membrane</keyword>
<dbReference type="Pfam" id="PF12706">
    <property type="entry name" value="Lactamase_B_2"/>
    <property type="match status" value="1"/>
</dbReference>
<organism evidence="3 4">
    <name type="scientific">Tortispora caseinolytica NRRL Y-17796</name>
    <dbReference type="NCBI Taxonomy" id="767744"/>
    <lineage>
        <taxon>Eukaryota</taxon>
        <taxon>Fungi</taxon>
        <taxon>Dikarya</taxon>
        <taxon>Ascomycota</taxon>
        <taxon>Saccharomycotina</taxon>
        <taxon>Trigonopsidomycetes</taxon>
        <taxon>Trigonopsidales</taxon>
        <taxon>Trigonopsidaceae</taxon>
        <taxon>Tortispora</taxon>
    </lineage>
</organism>
<protein>
    <recommendedName>
        <fullName evidence="2">Metallo-beta-lactamase domain-containing protein</fullName>
    </recommendedName>
</protein>